<feature type="transmembrane region" description="Helical" evidence="2">
    <location>
        <begin position="104"/>
        <end position="130"/>
    </location>
</feature>
<sequence length="299" mass="32685">MSLYALPIVFALFTWWFSTGAILYLDGLPRRTFRWSLAGATVLLGVAFYGLAVSSRDASVSGAFIAFTCGLTAWGWHEISFLMGYVTGPRKSLCPSDISGWKRFLFAVQTILYHELAILVSAAVIVALTWGGPNQLGSGIFFLLWGMRASAKLNLFLGVRNLSEQFLPDSLAYLKSFMVKKPMNPLFPVSITVATVIAVLFAQRAIADVASPFEATAYTFLATLMALAVLEHWFMVLPLPAEALWKWGLRTHEVQQPTDQTSPARPSTPFSPRTAAALPGSRLRTQPALSTYGASPPVE</sequence>
<evidence type="ECO:0000256" key="1">
    <source>
        <dbReference type="SAM" id="MobiDB-lite"/>
    </source>
</evidence>
<evidence type="ECO:0000256" key="2">
    <source>
        <dbReference type="SAM" id="Phobius"/>
    </source>
</evidence>
<accession>A0A1G5P0L0</accession>
<feature type="transmembrane region" description="Helical" evidence="2">
    <location>
        <begin position="218"/>
        <end position="237"/>
    </location>
</feature>
<dbReference type="Proteomes" id="UP000199347">
    <property type="component" value="Unassembled WGS sequence"/>
</dbReference>
<keyword evidence="2" id="KW-0812">Transmembrane</keyword>
<gene>
    <name evidence="3" type="ORF">SAMN03080610_02984</name>
</gene>
<keyword evidence="4" id="KW-1185">Reference proteome</keyword>
<dbReference type="InterPro" id="IPR017496">
    <property type="entry name" value="Photo_alph_chp2"/>
</dbReference>
<dbReference type="AlphaFoldDB" id="A0A1G5P0L0"/>
<dbReference type="STRING" id="1120955.SAMN03080610_02984"/>
<dbReference type="RefSeq" id="WP_092814979.1">
    <property type="nucleotide sequence ID" value="NZ_FMVW01000008.1"/>
</dbReference>
<evidence type="ECO:0000313" key="4">
    <source>
        <dbReference type="Proteomes" id="UP000199347"/>
    </source>
</evidence>
<protein>
    <submittedName>
        <fullName evidence="3">Putative photosynthetic complex assembly protein 2</fullName>
    </submittedName>
</protein>
<feature type="transmembrane region" description="Helical" evidence="2">
    <location>
        <begin position="32"/>
        <end position="52"/>
    </location>
</feature>
<name>A0A1G5P0L0_AFIMA</name>
<reference evidence="3 4" key="1">
    <citation type="submission" date="2016-10" db="EMBL/GenBank/DDBJ databases">
        <authorList>
            <person name="de Groot N.N."/>
        </authorList>
    </citation>
    <scope>NUCLEOTIDE SEQUENCE [LARGE SCALE GENOMIC DNA]</scope>
    <source>
        <strain evidence="3 4">DSM 2698</strain>
    </source>
</reference>
<dbReference type="EMBL" id="FMVW01000008">
    <property type="protein sequence ID" value="SCZ43077.1"/>
    <property type="molecule type" value="Genomic_DNA"/>
</dbReference>
<keyword evidence="2" id="KW-1133">Transmembrane helix</keyword>
<proteinExistence type="predicted"/>
<evidence type="ECO:0000313" key="3">
    <source>
        <dbReference type="EMBL" id="SCZ43077.1"/>
    </source>
</evidence>
<dbReference type="NCBIfam" id="TIGR03055">
    <property type="entry name" value="photo_alph_chp2"/>
    <property type="match status" value="1"/>
</dbReference>
<feature type="compositionally biased region" description="Polar residues" evidence="1">
    <location>
        <begin position="283"/>
        <end position="293"/>
    </location>
</feature>
<feature type="transmembrane region" description="Helical" evidence="2">
    <location>
        <begin position="64"/>
        <end position="83"/>
    </location>
</feature>
<feature type="compositionally biased region" description="Polar residues" evidence="1">
    <location>
        <begin position="255"/>
        <end position="271"/>
    </location>
</feature>
<keyword evidence="2" id="KW-0472">Membrane</keyword>
<dbReference type="Pfam" id="PF12291">
    <property type="entry name" value="DUF3623"/>
    <property type="match status" value="1"/>
</dbReference>
<feature type="region of interest" description="Disordered" evidence="1">
    <location>
        <begin position="255"/>
        <end position="299"/>
    </location>
</feature>
<dbReference type="OrthoDB" id="152369at2"/>
<feature type="transmembrane region" description="Helical" evidence="2">
    <location>
        <begin position="185"/>
        <end position="206"/>
    </location>
</feature>
<feature type="transmembrane region" description="Helical" evidence="2">
    <location>
        <begin position="6"/>
        <end position="25"/>
    </location>
</feature>
<organism evidence="3 4">
    <name type="scientific">Afifella marina DSM 2698</name>
    <dbReference type="NCBI Taxonomy" id="1120955"/>
    <lineage>
        <taxon>Bacteria</taxon>
        <taxon>Pseudomonadati</taxon>
        <taxon>Pseudomonadota</taxon>
        <taxon>Alphaproteobacteria</taxon>
        <taxon>Hyphomicrobiales</taxon>
        <taxon>Afifellaceae</taxon>
        <taxon>Afifella</taxon>
    </lineage>
</organism>